<dbReference type="Proteomes" id="UP000828390">
    <property type="component" value="Unassembled WGS sequence"/>
</dbReference>
<evidence type="ECO:0000313" key="3">
    <source>
        <dbReference type="Proteomes" id="UP000828390"/>
    </source>
</evidence>
<protein>
    <recommendedName>
        <fullName evidence="1">Ubiquitin-like domain-containing protein</fullName>
    </recommendedName>
</protein>
<sequence>MSGDNKMEVANLYHQTDSMLYRDMVAPGYNYQVDAMDSGSESDFDSEESLEFIAEYSDVDRNTFLGKGVAIWTFSRHDTLLLFNPRPDDALWQITQYVESKFEFDRENEKIMIMEGGDKFPKDIKDIFQLQPGSVIMIMPKKNLSMTVEINQLKLTLPISADPMCTVHEVKSYIKRVKGISIDQQDIIYKDRVLENGRRLYEYKVKNGTIMHVLIQIHSDLLINVETFWGKTYRLYIDRCSTGSDLIYRVFGRTFSRHGTQHVTVHELYVPIHVLVFQHNKRSLHWDYCLGFYGIKNGDTLVLNTVGRHNNMNMQTMLVITELGENIEITVSQFDRWSVVAFIVHGHTDVPVDLIRLYKKEVQLDFTKVIGSQAKNTVIVMNITMTNVDKDMLFGIPLKIAIGHGIVENIKVLPSKKVKDVKERLEKIGVPNATAFELGFDNFKLPDNAILQDVITDFKKVLQMKVERYPIFLHSPDGIIYKTMVDVNQDMRQLQQKIELKSGHAISSCRLLMGGQQLHLPDNANLYESGISIRNSIFIESASMFETFFITTNNMLVKLRVPVKPTSDMIKRSVWTSRDLPEGSITCLQTFLFWFFAPRVNRKYQIPRRFRRRKRLPAARVPLHTYSDRQAIKETADMIKMSESHAEKLKRKPNLHIPALFEDDTIAKDTQTQRTWPIRLQRPVRPKRNVEDWINATVYEPKIDSTHTRTPTRKKVTRHEEENLEPQRYREKGNKTLHRQTPRWVSNLQRTDTQGILQANPDGKIYRRRPKHNYFETLYEDEKSRDQSNRLYNQGDGSTARYLHTKRSFDRQDLVLESTDKDDKEMEDIFERPHVVLR</sequence>
<keyword evidence="3" id="KW-1185">Reference proteome</keyword>
<evidence type="ECO:0000259" key="1">
    <source>
        <dbReference type="PROSITE" id="PS50053"/>
    </source>
</evidence>
<gene>
    <name evidence="2" type="ORF">DPMN_000994</name>
</gene>
<dbReference type="InterPro" id="IPR000626">
    <property type="entry name" value="Ubiquitin-like_dom"/>
</dbReference>
<evidence type="ECO:0000313" key="2">
    <source>
        <dbReference type="EMBL" id="KAH3877137.1"/>
    </source>
</evidence>
<reference evidence="2" key="2">
    <citation type="submission" date="2020-11" db="EMBL/GenBank/DDBJ databases">
        <authorList>
            <person name="McCartney M.A."/>
            <person name="Auch B."/>
            <person name="Kono T."/>
            <person name="Mallez S."/>
            <person name="Becker A."/>
            <person name="Gohl D.M."/>
            <person name="Silverstein K.A.T."/>
            <person name="Koren S."/>
            <person name="Bechman K.B."/>
            <person name="Herman A."/>
            <person name="Abrahante J.E."/>
            <person name="Garbe J."/>
        </authorList>
    </citation>
    <scope>NUCLEOTIDE SEQUENCE</scope>
    <source>
        <strain evidence="2">Duluth1</strain>
        <tissue evidence="2">Whole animal</tissue>
    </source>
</reference>
<dbReference type="AlphaFoldDB" id="A0A9D4MKV2"/>
<comment type="caution">
    <text evidence="2">The sequence shown here is derived from an EMBL/GenBank/DDBJ whole genome shotgun (WGS) entry which is preliminary data.</text>
</comment>
<feature type="domain" description="Ubiquitin-like" evidence="1">
    <location>
        <begin position="144"/>
        <end position="220"/>
    </location>
</feature>
<dbReference type="InterPro" id="IPR029071">
    <property type="entry name" value="Ubiquitin-like_domsf"/>
</dbReference>
<dbReference type="EMBL" id="JAIWYP010000001">
    <property type="protein sequence ID" value="KAH3877137.1"/>
    <property type="molecule type" value="Genomic_DNA"/>
</dbReference>
<dbReference type="Pfam" id="PF00240">
    <property type="entry name" value="ubiquitin"/>
    <property type="match status" value="1"/>
</dbReference>
<dbReference type="SUPFAM" id="SSF54236">
    <property type="entry name" value="Ubiquitin-like"/>
    <property type="match status" value="2"/>
</dbReference>
<name>A0A9D4MKV2_DREPO</name>
<reference evidence="2" key="1">
    <citation type="journal article" date="2019" name="bioRxiv">
        <title>The Genome of the Zebra Mussel, Dreissena polymorpha: A Resource for Invasive Species Research.</title>
        <authorList>
            <person name="McCartney M.A."/>
            <person name="Auch B."/>
            <person name="Kono T."/>
            <person name="Mallez S."/>
            <person name="Zhang Y."/>
            <person name="Obille A."/>
            <person name="Becker A."/>
            <person name="Abrahante J.E."/>
            <person name="Garbe J."/>
            <person name="Badalamenti J.P."/>
            <person name="Herman A."/>
            <person name="Mangelson H."/>
            <person name="Liachko I."/>
            <person name="Sullivan S."/>
            <person name="Sone E.D."/>
            <person name="Koren S."/>
            <person name="Silverstein K.A.T."/>
            <person name="Beckman K.B."/>
            <person name="Gohl D.M."/>
        </authorList>
    </citation>
    <scope>NUCLEOTIDE SEQUENCE</scope>
    <source>
        <strain evidence="2">Duluth1</strain>
        <tissue evidence="2">Whole animal</tissue>
    </source>
</reference>
<organism evidence="2 3">
    <name type="scientific">Dreissena polymorpha</name>
    <name type="common">Zebra mussel</name>
    <name type="synonym">Mytilus polymorpha</name>
    <dbReference type="NCBI Taxonomy" id="45954"/>
    <lineage>
        <taxon>Eukaryota</taxon>
        <taxon>Metazoa</taxon>
        <taxon>Spiralia</taxon>
        <taxon>Lophotrochozoa</taxon>
        <taxon>Mollusca</taxon>
        <taxon>Bivalvia</taxon>
        <taxon>Autobranchia</taxon>
        <taxon>Heteroconchia</taxon>
        <taxon>Euheterodonta</taxon>
        <taxon>Imparidentia</taxon>
        <taxon>Neoheterodontei</taxon>
        <taxon>Myida</taxon>
        <taxon>Dreissenoidea</taxon>
        <taxon>Dreissenidae</taxon>
        <taxon>Dreissena</taxon>
    </lineage>
</organism>
<accession>A0A9D4MKV2</accession>
<dbReference type="Gene3D" id="3.10.20.90">
    <property type="entry name" value="Phosphatidylinositol 3-kinase Catalytic Subunit, Chain A, domain 1"/>
    <property type="match status" value="1"/>
</dbReference>
<proteinExistence type="predicted"/>
<dbReference type="PROSITE" id="PS50053">
    <property type="entry name" value="UBIQUITIN_2"/>
    <property type="match status" value="1"/>
</dbReference>
<dbReference type="CDD" id="cd17039">
    <property type="entry name" value="Ubl_ubiquitin_like"/>
    <property type="match status" value="2"/>
</dbReference>
<dbReference type="SMART" id="SM00213">
    <property type="entry name" value="UBQ"/>
    <property type="match status" value="1"/>
</dbReference>